<dbReference type="InterPro" id="IPR022346">
    <property type="entry name" value="T2SS_GspH"/>
</dbReference>
<evidence type="ECO:0000256" key="3">
    <source>
        <dbReference type="ARBA" id="ARBA00022475"/>
    </source>
</evidence>
<evidence type="ECO:0000313" key="13">
    <source>
        <dbReference type="EMBL" id="QDL56463.1"/>
    </source>
</evidence>
<keyword evidence="6 11" id="KW-0812">Transmembrane</keyword>
<keyword evidence="14" id="KW-1185">Reference proteome</keyword>
<dbReference type="EMBL" id="CP036282">
    <property type="protein sequence ID" value="QDL56463.1"/>
    <property type="molecule type" value="Genomic_DNA"/>
</dbReference>
<reference evidence="14" key="2">
    <citation type="journal article" date="2020" name="Int. J. Syst. Evol. Microbiol.">
        <title>Genomic insights into a novel species Rhodoferax aquaticus sp. nov., isolated from freshwater.</title>
        <authorList>
            <person name="Li T."/>
            <person name="Zhuo Y."/>
            <person name="Jin C.Z."/>
            <person name="Wu X."/>
            <person name="Ko S.R."/>
            <person name="Jin F.J."/>
            <person name="Ahn C.Y."/>
            <person name="Oh H.M."/>
            <person name="Lee H.G."/>
            <person name="Jin L."/>
        </authorList>
    </citation>
    <scope>NUCLEOTIDE SEQUENCE [LARGE SCALE GENOMIC DNA]</scope>
    <source>
        <strain evidence="14">Gr-4</strain>
    </source>
</reference>
<keyword evidence="4" id="KW-0488">Methylation</keyword>
<keyword evidence="3" id="KW-1003">Cell membrane</keyword>
<feature type="domain" description="General secretion pathway GspH" evidence="12">
    <location>
        <begin position="62"/>
        <end position="157"/>
    </location>
</feature>
<evidence type="ECO:0000256" key="2">
    <source>
        <dbReference type="ARBA" id="ARBA00021549"/>
    </source>
</evidence>
<evidence type="ECO:0000256" key="8">
    <source>
        <dbReference type="ARBA" id="ARBA00023136"/>
    </source>
</evidence>
<accession>A0A515EV84</accession>
<evidence type="ECO:0000256" key="6">
    <source>
        <dbReference type="ARBA" id="ARBA00022692"/>
    </source>
</evidence>
<protein>
    <recommendedName>
        <fullName evidence="2">Type II secretion system protein H</fullName>
    </recommendedName>
    <alternativeName>
        <fullName evidence="10">General secretion pathway protein H</fullName>
    </alternativeName>
</protein>
<dbReference type="Proteomes" id="UP000317365">
    <property type="component" value="Chromosome"/>
</dbReference>
<comment type="subcellular location">
    <subcellularLocation>
        <location evidence="1">Cell inner membrane</location>
        <topology evidence="1">Single-pass membrane protein</topology>
    </subcellularLocation>
</comment>
<gene>
    <name evidence="13" type="ORF">EXZ61_21165</name>
</gene>
<evidence type="ECO:0000256" key="4">
    <source>
        <dbReference type="ARBA" id="ARBA00022481"/>
    </source>
</evidence>
<evidence type="ECO:0000259" key="12">
    <source>
        <dbReference type="Pfam" id="PF12019"/>
    </source>
</evidence>
<keyword evidence="8 11" id="KW-0472">Membrane</keyword>
<evidence type="ECO:0000256" key="7">
    <source>
        <dbReference type="ARBA" id="ARBA00022989"/>
    </source>
</evidence>
<dbReference type="GO" id="GO:0015627">
    <property type="term" value="C:type II protein secretion system complex"/>
    <property type="evidence" value="ECO:0007669"/>
    <property type="project" value="InterPro"/>
</dbReference>
<evidence type="ECO:0000256" key="11">
    <source>
        <dbReference type="SAM" id="Phobius"/>
    </source>
</evidence>
<dbReference type="GO" id="GO:0015628">
    <property type="term" value="P:protein secretion by the type II secretion system"/>
    <property type="evidence" value="ECO:0007669"/>
    <property type="project" value="InterPro"/>
</dbReference>
<proteinExistence type="inferred from homology"/>
<evidence type="ECO:0000256" key="1">
    <source>
        <dbReference type="ARBA" id="ARBA00004377"/>
    </source>
</evidence>
<feature type="transmembrane region" description="Helical" evidence="11">
    <location>
        <begin position="20"/>
        <end position="44"/>
    </location>
</feature>
<name>A0A515EV84_9BURK</name>
<dbReference type="Pfam" id="PF07963">
    <property type="entry name" value="N_methyl"/>
    <property type="match status" value="1"/>
</dbReference>
<organism evidence="13 14">
    <name type="scientific">Rhodoferax aquaticus</name>
    <dbReference type="NCBI Taxonomy" id="2527691"/>
    <lineage>
        <taxon>Bacteria</taxon>
        <taxon>Pseudomonadati</taxon>
        <taxon>Pseudomonadota</taxon>
        <taxon>Betaproteobacteria</taxon>
        <taxon>Burkholderiales</taxon>
        <taxon>Comamonadaceae</taxon>
        <taxon>Rhodoferax</taxon>
    </lineage>
</organism>
<dbReference type="SUPFAM" id="SSF54523">
    <property type="entry name" value="Pili subunits"/>
    <property type="match status" value="1"/>
</dbReference>
<comment type="similarity">
    <text evidence="9">Belongs to the GSP H family.</text>
</comment>
<dbReference type="KEGG" id="rhg:EXZ61_21165"/>
<dbReference type="GO" id="GO:0005886">
    <property type="term" value="C:plasma membrane"/>
    <property type="evidence" value="ECO:0007669"/>
    <property type="project" value="UniProtKB-SubCell"/>
</dbReference>
<evidence type="ECO:0000256" key="10">
    <source>
        <dbReference type="ARBA" id="ARBA00030775"/>
    </source>
</evidence>
<dbReference type="InterPro" id="IPR012902">
    <property type="entry name" value="N_methyl_site"/>
</dbReference>
<keyword evidence="5" id="KW-0997">Cell inner membrane</keyword>
<dbReference type="Gene3D" id="3.30.700.10">
    <property type="entry name" value="Glycoprotein, Type 4 Pilin"/>
    <property type="match status" value="1"/>
</dbReference>
<dbReference type="Pfam" id="PF12019">
    <property type="entry name" value="GspH"/>
    <property type="match status" value="1"/>
</dbReference>
<evidence type="ECO:0000256" key="9">
    <source>
        <dbReference type="ARBA" id="ARBA00025772"/>
    </source>
</evidence>
<evidence type="ECO:0000256" key="5">
    <source>
        <dbReference type="ARBA" id="ARBA00022519"/>
    </source>
</evidence>
<keyword evidence="7 11" id="KW-1133">Transmembrane helix</keyword>
<sequence>MPQPTHAMHPIQRCGRRRALQWGFTLVELVMVMVLLGVLAVFAAPRLSNTNSFSARGFHDETLALLRYAQKTAIAQRRNVCVQLDDTGLSLRIFASNPAVGTCSAAAVLPPPSTLRGGSGLAGQSAGAALTGFQFTPLGSTDQAGAITISIADSTHIIVEASTGYVHE</sequence>
<dbReference type="NCBIfam" id="TIGR02532">
    <property type="entry name" value="IV_pilin_GFxxxE"/>
    <property type="match status" value="1"/>
</dbReference>
<evidence type="ECO:0000313" key="14">
    <source>
        <dbReference type="Proteomes" id="UP000317365"/>
    </source>
</evidence>
<dbReference type="AlphaFoldDB" id="A0A515EV84"/>
<dbReference type="InterPro" id="IPR045584">
    <property type="entry name" value="Pilin-like"/>
</dbReference>
<reference evidence="14" key="1">
    <citation type="submission" date="2019-02" db="EMBL/GenBank/DDBJ databases">
        <title>Complete genome sequence of Rhodoferax sp. Gr-4.</title>
        <authorList>
            <person name="Jin L."/>
        </authorList>
    </citation>
    <scope>NUCLEOTIDE SEQUENCE [LARGE SCALE GENOMIC DNA]</scope>
    <source>
        <strain evidence="14">Gr-4</strain>
    </source>
</reference>